<evidence type="ECO:0000313" key="7">
    <source>
        <dbReference type="EMBL" id="NBJ63539.1"/>
    </source>
</evidence>
<accession>A0A6B2EJ61</accession>
<sequence length="356" mass="39379">MLNCYNRGCGQSFDPAKNEDDSCLYHPGVPFFHDAYKGWSCCKKKSVCFTEFLNIKGCTQGKHSNEKPPEPEKPDKKEECEVEPVQVIRPPIKASTLKRPDFEAPLVGLEATVASSLKQQIDALAPAEAPEKVSSTAVAVGTTCKNRGCNGTYEGPESNESDCIHHPGVPVFHEGLKYWSCCTKRTSDFSAFLAQVGCSIGRHKWTTDEDKATVKCRYDWHQTASNVVVAVYAKMYDYATSYVKLNPIRLQLCLVFPQQNGAQFNLDLELRGIVDVTKSSVEMFSTKVEIKLTKAEPGSWSKLDIPRSIAEPTEVQPAKKVEKIVNNTDLDDSDDSDVDLDDIEAVSPGAKITELD</sequence>
<dbReference type="InterPro" id="IPR007051">
    <property type="entry name" value="CHORD_dom"/>
</dbReference>
<dbReference type="Gene3D" id="4.10.1130.20">
    <property type="match status" value="2"/>
</dbReference>
<organism evidence="7">
    <name type="scientific">Phlebotomus kandelakii</name>
    <dbReference type="NCBI Taxonomy" id="1109342"/>
    <lineage>
        <taxon>Eukaryota</taxon>
        <taxon>Metazoa</taxon>
        <taxon>Ecdysozoa</taxon>
        <taxon>Arthropoda</taxon>
        <taxon>Hexapoda</taxon>
        <taxon>Insecta</taxon>
        <taxon>Pterygota</taxon>
        <taxon>Neoptera</taxon>
        <taxon>Endopterygota</taxon>
        <taxon>Diptera</taxon>
        <taxon>Nematocera</taxon>
        <taxon>Psychodoidea</taxon>
        <taxon>Psychodidae</taxon>
        <taxon>Phlebotomus</taxon>
        <taxon>Larroussius</taxon>
    </lineage>
</organism>
<dbReference type="Pfam" id="PF04969">
    <property type="entry name" value="CS"/>
    <property type="match status" value="1"/>
</dbReference>
<name>A0A6B2EJ61_9DIPT</name>
<protein>
    <submittedName>
        <fullName evidence="7">Putative zn2+-binding protein melusin/rar1</fullName>
    </submittedName>
</protein>
<feature type="domain" description="CHORD" evidence="6">
    <location>
        <begin position="4"/>
        <end position="63"/>
    </location>
</feature>
<dbReference type="PANTHER" id="PTHR46983">
    <property type="entry name" value="CYSTEINE AND HISTIDINE-RICH DOMAIN-CONTAINING PROTEIN 1"/>
    <property type="match status" value="1"/>
</dbReference>
<dbReference type="CDD" id="cd06488">
    <property type="entry name" value="p23_melusin_like"/>
    <property type="match status" value="1"/>
</dbReference>
<dbReference type="GO" id="GO:0046872">
    <property type="term" value="F:metal ion binding"/>
    <property type="evidence" value="ECO:0007669"/>
    <property type="project" value="UniProtKB-KW"/>
</dbReference>
<dbReference type="PROSITE" id="PS51203">
    <property type="entry name" value="CS"/>
    <property type="match status" value="1"/>
</dbReference>
<feature type="domain" description="CHORD" evidence="6">
    <location>
        <begin position="144"/>
        <end position="203"/>
    </location>
</feature>
<dbReference type="PROSITE" id="PS51401">
    <property type="entry name" value="CHORD"/>
    <property type="match status" value="2"/>
</dbReference>
<dbReference type="InterPro" id="IPR007052">
    <property type="entry name" value="CS_dom"/>
</dbReference>
<evidence type="ECO:0000256" key="4">
    <source>
        <dbReference type="SAM" id="MobiDB-lite"/>
    </source>
</evidence>
<dbReference type="Gene3D" id="2.60.40.790">
    <property type="match status" value="1"/>
</dbReference>
<feature type="region of interest" description="Disordered" evidence="4">
    <location>
        <begin position="313"/>
        <end position="343"/>
    </location>
</feature>
<evidence type="ECO:0000256" key="3">
    <source>
        <dbReference type="ARBA" id="ARBA00022833"/>
    </source>
</evidence>
<feature type="domain" description="CS" evidence="5">
    <location>
        <begin position="213"/>
        <end position="304"/>
    </location>
</feature>
<dbReference type="SUPFAM" id="SSF49764">
    <property type="entry name" value="HSP20-like chaperones"/>
    <property type="match status" value="1"/>
</dbReference>
<proteinExistence type="predicted"/>
<reference evidence="7" key="1">
    <citation type="submission" date="2019-10" db="EMBL/GenBank/DDBJ databases">
        <title>Short sand fly seasons in Tbilisi, Georgia, hinder development of host immunity to saliva of the visceral leishmaniasis vector Phlebotomus kandelakii.</title>
        <authorList>
            <person name="Oliveira F."/>
            <person name="Giorgobiani E."/>
            <person name="Guimaraes-Costa A.B."/>
            <person name="Abdeladhim M."/>
            <person name="Oristian J."/>
            <person name="Tskhvaradze L."/>
            <person name="Tsertsvadze N."/>
            <person name="Zakalashvili M."/>
            <person name="Valenzuela J.G."/>
            <person name="Kamhawi S."/>
        </authorList>
    </citation>
    <scope>NUCLEOTIDE SEQUENCE</scope>
    <source>
        <strain evidence="7">Wild-capture in Tbilisi</strain>
        <tissue evidence="7">Salivary glands</tissue>
    </source>
</reference>
<evidence type="ECO:0000259" key="6">
    <source>
        <dbReference type="PROSITE" id="PS51401"/>
    </source>
</evidence>
<dbReference type="AlphaFoldDB" id="A0A6B2EJ61"/>
<feature type="region of interest" description="Disordered" evidence="4">
    <location>
        <begin position="60"/>
        <end position="80"/>
    </location>
</feature>
<evidence type="ECO:0000259" key="5">
    <source>
        <dbReference type="PROSITE" id="PS51203"/>
    </source>
</evidence>
<dbReference type="EMBL" id="GIFK01005836">
    <property type="protein sequence ID" value="NBJ63539.1"/>
    <property type="molecule type" value="Transcribed_RNA"/>
</dbReference>
<feature type="compositionally biased region" description="Basic and acidic residues" evidence="4">
    <location>
        <begin position="63"/>
        <end position="79"/>
    </location>
</feature>
<keyword evidence="3" id="KW-0862">Zinc</keyword>
<keyword evidence="1" id="KW-0479">Metal-binding</keyword>
<evidence type="ECO:0000256" key="2">
    <source>
        <dbReference type="ARBA" id="ARBA00022737"/>
    </source>
</evidence>
<dbReference type="InterPro" id="IPR039790">
    <property type="entry name" value="CHRD1"/>
</dbReference>
<keyword evidence="2" id="KW-0677">Repeat</keyword>
<dbReference type="PANTHER" id="PTHR46983:SF3">
    <property type="entry name" value="CHPADIPLOID STATE MAINTENANCE PROTEIN CHPA"/>
    <property type="match status" value="1"/>
</dbReference>
<evidence type="ECO:0000256" key="1">
    <source>
        <dbReference type="ARBA" id="ARBA00022723"/>
    </source>
</evidence>
<dbReference type="Pfam" id="PF04968">
    <property type="entry name" value="CHORD"/>
    <property type="match status" value="2"/>
</dbReference>
<dbReference type="InterPro" id="IPR008978">
    <property type="entry name" value="HSP20-like_chaperone"/>
</dbReference>
<feature type="compositionally biased region" description="Acidic residues" evidence="4">
    <location>
        <begin position="329"/>
        <end position="343"/>
    </location>
</feature>